<dbReference type="PROSITE" id="PS50268">
    <property type="entry name" value="CADHERIN_2"/>
    <property type="match status" value="6"/>
</dbReference>
<dbReference type="OMA" id="HKMAQIF"/>
<dbReference type="InterPro" id="IPR032455">
    <property type="entry name" value="Cadherin_C"/>
</dbReference>
<dbReference type="FunFam" id="2.60.40.60:FF:000129">
    <property type="entry name" value="protocadherin alpha-C2 isoform X1"/>
    <property type="match status" value="1"/>
</dbReference>
<dbReference type="InterPro" id="IPR002126">
    <property type="entry name" value="Cadherin-like_dom"/>
</dbReference>
<dbReference type="Pfam" id="PF00028">
    <property type="entry name" value="Cadherin"/>
    <property type="match status" value="5"/>
</dbReference>
<feature type="transmembrane region" description="Helical" evidence="13">
    <location>
        <begin position="721"/>
        <end position="745"/>
    </location>
</feature>
<keyword evidence="11" id="KW-0325">Glycoprotein</keyword>
<accession>A0A401PG33</accession>
<dbReference type="CDD" id="cd11304">
    <property type="entry name" value="Cadherin_repeat"/>
    <property type="match status" value="5"/>
</dbReference>
<evidence type="ECO:0000256" key="3">
    <source>
        <dbReference type="ARBA" id="ARBA00022475"/>
    </source>
</evidence>
<evidence type="ECO:0000256" key="7">
    <source>
        <dbReference type="ARBA" id="ARBA00022837"/>
    </source>
</evidence>
<name>A0A401PG33_SCYTO</name>
<dbReference type="PRINTS" id="PR00205">
    <property type="entry name" value="CADHERIN"/>
</dbReference>
<dbReference type="PROSITE" id="PS00232">
    <property type="entry name" value="CADHERIN_1"/>
    <property type="match status" value="3"/>
</dbReference>
<dbReference type="GO" id="GO:0007156">
    <property type="term" value="P:homophilic cell adhesion via plasma membrane adhesion molecules"/>
    <property type="evidence" value="ECO:0007669"/>
    <property type="project" value="InterPro"/>
</dbReference>
<dbReference type="SUPFAM" id="SSF49313">
    <property type="entry name" value="Cadherin-like"/>
    <property type="match status" value="6"/>
</dbReference>
<evidence type="ECO:0000256" key="5">
    <source>
        <dbReference type="ARBA" id="ARBA00022729"/>
    </source>
</evidence>
<evidence type="ECO:0000256" key="9">
    <source>
        <dbReference type="ARBA" id="ARBA00022989"/>
    </source>
</evidence>
<gene>
    <name evidence="15" type="ORF">scyTo_0001822</name>
</gene>
<dbReference type="Gene3D" id="2.60.40.60">
    <property type="entry name" value="Cadherins"/>
    <property type="match status" value="6"/>
</dbReference>
<feature type="domain" description="Cadherin" evidence="14">
    <location>
        <begin position="601"/>
        <end position="697"/>
    </location>
</feature>
<protein>
    <recommendedName>
        <fullName evidence="14">Cadherin domain-containing protein</fullName>
    </recommendedName>
</protein>
<dbReference type="FunFam" id="2.60.40.60:FF:000006">
    <property type="entry name" value="Protocadherin alpha 2"/>
    <property type="match status" value="1"/>
</dbReference>
<sequence>MRYFHEGSYINWNELSNRVVALKQLGCFVLEMRYYKGHWLIQWSLLDCAFSFWDLISCQIRYSIPEELQLGAVVGNIADDLGLNVKELSTRIFRIVPGPRKQHFDLNLNNGELLLKEYIDREELCGSSTTCVINLETVIENPFSLYDVEVEILDVNDNAPAFPKKQFRFEISEAASPGTRYALQRAHDPDVGTNSLQSYQLDANEYFALNVESRNGNEDMPVLVLNGSLDREKTSSHRLVLIAKDGGVPERSGSAQIIISVKDANDNTPVFSRPVYTISLLEDAPKGALVIKLNATDLDDGLNGEILYSFSNHASGRVRELFGLDSKTGEIRVRGDLNNEEKSVFEINVQATDRGLSGIPAYCHVLVHVVDVNDNAPEVTIATLFSPVPENSIPGTVVALISATDKDSGENGRLECQVTENLPFQLDSSSKKYLTLRTKQILDRENISRYEVTVLCSDSGSPPLTSKKVILVEVADINDNAPRFSQPLYTAYVTENNVIGASIFSVTAFDPDLNQNSRLNYSIQPTQVQDESVFNYVHIQSETGAIFSQKSFDYERLKHFQFEVHVTDTGVPSLSSTVSAEVVILDQNDNAPVIVHPLPDYGTTITETVSRFAEPGYLVAKVSATDVDSGQNAHLSYQILQTIDPGLFTISPNTGEIWTIRGIMSKDVLKHRLVIAAKDSGSPPLSATMTIILSLTDGVTEMLSEVSSLAEGSSSVGDISYFLVISLGITSSIFLVVLIILALTLHKNRNKFGARNGYTSACCCLETRNSMNGIQKASRNLGIVPNYVEVFGGDPLSQSFRYDMCSPSGTAQRDAMFSNKYRPSSCKNNIMSGNQEVRRNVSCNKILNIEVSSS</sequence>
<dbReference type="Pfam" id="PF16492">
    <property type="entry name" value="Cadherin_C_2"/>
    <property type="match status" value="1"/>
</dbReference>
<evidence type="ECO:0000256" key="1">
    <source>
        <dbReference type="ARBA" id="ARBA00003436"/>
    </source>
</evidence>
<dbReference type="FunFam" id="2.60.40.60:FF:000004">
    <property type="entry name" value="Protocadherin 1 gamma 2"/>
    <property type="match status" value="1"/>
</dbReference>
<keyword evidence="9 13" id="KW-1133">Transmembrane helix</keyword>
<dbReference type="InterPro" id="IPR015919">
    <property type="entry name" value="Cadherin-like_sf"/>
</dbReference>
<dbReference type="SMART" id="SM00112">
    <property type="entry name" value="CA"/>
    <property type="match status" value="6"/>
</dbReference>
<evidence type="ECO:0000256" key="10">
    <source>
        <dbReference type="ARBA" id="ARBA00023136"/>
    </source>
</evidence>
<keyword evidence="7 12" id="KW-0106">Calcium</keyword>
<comment type="caution">
    <text evidence="15">The sequence shown here is derived from an EMBL/GenBank/DDBJ whole genome shotgun (WGS) entry which is preliminary data.</text>
</comment>
<proteinExistence type="predicted"/>
<dbReference type="EMBL" id="BFAA01000424">
    <property type="protein sequence ID" value="GCB72092.1"/>
    <property type="molecule type" value="Genomic_DNA"/>
</dbReference>
<dbReference type="STRING" id="75743.A0A401PG33"/>
<keyword evidence="6" id="KW-0677">Repeat</keyword>
<keyword evidence="4 13" id="KW-0812">Transmembrane</keyword>
<dbReference type="GO" id="GO:0005509">
    <property type="term" value="F:calcium ion binding"/>
    <property type="evidence" value="ECO:0007669"/>
    <property type="project" value="UniProtKB-UniRule"/>
</dbReference>
<dbReference type="GO" id="GO:0005886">
    <property type="term" value="C:plasma membrane"/>
    <property type="evidence" value="ECO:0007669"/>
    <property type="project" value="UniProtKB-SubCell"/>
</dbReference>
<dbReference type="PANTHER" id="PTHR24028">
    <property type="entry name" value="CADHERIN-87A"/>
    <property type="match status" value="1"/>
</dbReference>
<comment type="function">
    <text evidence="1">Potential calcium-dependent cell-adhesion protein. May be involved in the establishment and maintenance of specific neuronal connections in the brain.</text>
</comment>
<comment type="subcellular location">
    <subcellularLocation>
        <location evidence="2">Cell membrane</location>
        <topology evidence="2">Single-pass type I membrane protein</topology>
    </subcellularLocation>
</comment>
<feature type="domain" description="Cadherin" evidence="14">
    <location>
        <begin position="380"/>
        <end position="484"/>
    </location>
</feature>
<feature type="domain" description="Cadherin" evidence="14">
    <location>
        <begin position="485"/>
        <end position="594"/>
    </location>
</feature>
<evidence type="ECO:0000256" key="2">
    <source>
        <dbReference type="ARBA" id="ARBA00004251"/>
    </source>
</evidence>
<dbReference type="FunFam" id="2.60.40.60:FF:000002">
    <property type="entry name" value="Protocadherin alpha 2"/>
    <property type="match status" value="1"/>
</dbReference>
<evidence type="ECO:0000256" key="11">
    <source>
        <dbReference type="ARBA" id="ARBA00023180"/>
    </source>
</evidence>
<reference evidence="15 16" key="1">
    <citation type="journal article" date="2018" name="Nat. Ecol. Evol.">
        <title>Shark genomes provide insights into elasmobranch evolution and the origin of vertebrates.</title>
        <authorList>
            <person name="Hara Y"/>
            <person name="Yamaguchi K"/>
            <person name="Onimaru K"/>
            <person name="Kadota M"/>
            <person name="Koyanagi M"/>
            <person name="Keeley SD"/>
            <person name="Tatsumi K"/>
            <person name="Tanaka K"/>
            <person name="Motone F"/>
            <person name="Kageyama Y"/>
            <person name="Nozu R"/>
            <person name="Adachi N"/>
            <person name="Nishimura O"/>
            <person name="Nakagawa R"/>
            <person name="Tanegashima C"/>
            <person name="Kiyatake I"/>
            <person name="Matsumoto R"/>
            <person name="Murakumo K"/>
            <person name="Nishida K"/>
            <person name="Terakita A"/>
            <person name="Kuratani S"/>
            <person name="Sato K"/>
            <person name="Hyodo S Kuraku.S."/>
        </authorList>
    </citation>
    <scope>NUCLEOTIDE SEQUENCE [LARGE SCALE GENOMIC DNA]</scope>
</reference>
<dbReference type="OrthoDB" id="6252479at2759"/>
<dbReference type="FunFam" id="2.60.40.60:FF:000001">
    <property type="entry name" value="Protocadherin alpha 2"/>
    <property type="match status" value="1"/>
</dbReference>
<keyword evidence="5" id="KW-0732">Signal</keyword>
<evidence type="ECO:0000256" key="13">
    <source>
        <dbReference type="SAM" id="Phobius"/>
    </source>
</evidence>
<feature type="domain" description="Cadherin" evidence="14">
    <location>
        <begin position="93"/>
        <end position="162"/>
    </location>
</feature>
<evidence type="ECO:0000256" key="6">
    <source>
        <dbReference type="ARBA" id="ARBA00022737"/>
    </source>
</evidence>
<evidence type="ECO:0000256" key="8">
    <source>
        <dbReference type="ARBA" id="ARBA00022889"/>
    </source>
</evidence>
<evidence type="ECO:0000313" key="15">
    <source>
        <dbReference type="EMBL" id="GCB72092.1"/>
    </source>
</evidence>
<dbReference type="Proteomes" id="UP000288216">
    <property type="component" value="Unassembled WGS sequence"/>
</dbReference>
<feature type="domain" description="Cadherin" evidence="14">
    <location>
        <begin position="163"/>
        <end position="271"/>
    </location>
</feature>
<dbReference type="AlphaFoldDB" id="A0A401PG33"/>
<keyword evidence="8" id="KW-0130">Cell adhesion</keyword>
<evidence type="ECO:0000259" key="14">
    <source>
        <dbReference type="PROSITE" id="PS50268"/>
    </source>
</evidence>
<keyword evidence="10 13" id="KW-0472">Membrane</keyword>
<evidence type="ECO:0000256" key="12">
    <source>
        <dbReference type="PROSITE-ProRule" id="PRU00043"/>
    </source>
</evidence>
<dbReference type="PANTHER" id="PTHR24028:SF236">
    <property type="entry name" value="PROTOCADHERIN GAMMA-C3"/>
    <property type="match status" value="1"/>
</dbReference>
<dbReference type="FunFam" id="2.60.40.60:FF:000007">
    <property type="entry name" value="Protocadherin alpha 2"/>
    <property type="match status" value="1"/>
</dbReference>
<dbReference type="Pfam" id="PF08266">
    <property type="entry name" value="Cadherin_2"/>
    <property type="match status" value="1"/>
</dbReference>
<dbReference type="InterPro" id="IPR020894">
    <property type="entry name" value="Cadherin_CS"/>
</dbReference>
<keyword evidence="3" id="KW-1003">Cell membrane</keyword>
<keyword evidence="16" id="KW-1185">Reference proteome</keyword>
<organism evidence="15 16">
    <name type="scientific">Scyliorhinus torazame</name>
    <name type="common">Cloudy catshark</name>
    <name type="synonym">Catulus torazame</name>
    <dbReference type="NCBI Taxonomy" id="75743"/>
    <lineage>
        <taxon>Eukaryota</taxon>
        <taxon>Metazoa</taxon>
        <taxon>Chordata</taxon>
        <taxon>Craniata</taxon>
        <taxon>Vertebrata</taxon>
        <taxon>Chondrichthyes</taxon>
        <taxon>Elasmobranchii</taxon>
        <taxon>Galeomorphii</taxon>
        <taxon>Galeoidea</taxon>
        <taxon>Carcharhiniformes</taxon>
        <taxon>Scyliorhinidae</taxon>
        <taxon>Scyliorhinus</taxon>
    </lineage>
</organism>
<evidence type="ECO:0000256" key="4">
    <source>
        <dbReference type="ARBA" id="ARBA00022692"/>
    </source>
</evidence>
<dbReference type="InterPro" id="IPR050174">
    <property type="entry name" value="Protocadherin/Cadherin-CA"/>
</dbReference>
<feature type="domain" description="Cadherin" evidence="14">
    <location>
        <begin position="272"/>
        <end position="379"/>
    </location>
</feature>
<dbReference type="InterPro" id="IPR013164">
    <property type="entry name" value="Cadherin_N"/>
</dbReference>
<evidence type="ECO:0000313" key="16">
    <source>
        <dbReference type="Proteomes" id="UP000288216"/>
    </source>
</evidence>